<reference evidence="3" key="1">
    <citation type="journal article" date="2019" name="Int. J. Syst. Evol. Microbiol.">
        <title>The Global Catalogue of Microorganisms (GCM) 10K type strain sequencing project: providing services to taxonomists for standard genome sequencing and annotation.</title>
        <authorList>
            <consortium name="The Broad Institute Genomics Platform"/>
            <consortium name="The Broad Institute Genome Sequencing Center for Infectious Disease"/>
            <person name="Wu L."/>
            <person name="Ma J."/>
        </authorList>
    </citation>
    <scope>NUCLEOTIDE SEQUENCE [LARGE SCALE GENOMIC DNA]</scope>
    <source>
        <strain evidence="3">CGMCC 1.12769</strain>
    </source>
</reference>
<evidence type="ECO:0000256" key="1">
    <source>
        <dbReference type="SAM" id="Phobius"/>
    </source>
</evidence>
<proteinExistence type="predicted"/>
<dbReference type="EMBL" id="BMFT01000002">
    <property type="protein sequence ID" value="GGH33297.1"/>
    <property type="molecule type" value="Genomic_DNA"/>
</dbReference>
<keyword evidence="1" id="KW-1133">Transmembrane helix</keyword>
<dbReference type="Proteomes" id="UP000659344">
    <property type="component" value="Unassembled WGS sequence"/>
</dbReference>
<organism evidence="2 3">
    <name type="scientific">Paenibacillus segetis</name>
    <dbReference type="NCBI Taxonomy" id="1325360"/>
    <lineage>
        <taxon>Bacteria</taxon>
        <taxon>Bacillati</taxon>
        <taxon>Bacillota</taxon>
        <taxon>Bacilli</taxon>
        <taxon>Bacillales</taxon>
        <taxon>Paenibacillaceae</taxon>
        <taxon>Paenibacillus</taxon>
    </lineage>
</organism>
<keyword evidence="3" id="KW-1185">Reference proteome</keyword>
<feature type="transmembrane region" description="Helical" evidence="1">
    <location>
        <begin position="6"/>
        <end position="21"/>
    </location>
</feature>
<keyword evidence="1" id="KW-0812">Transmembrane</keyword>
<evidence type="ECO:0000313" key="3">
    <source>
        <dbReference type="Proteomes" id="UP000659344"/>
    </source>
</evidence>
<keyword evidence="1" id="KW-0472">Membrane</keyword>
<feature type="transmembrane region" description="Helical" evidence="1">
    <location>
        <begin position="28"/>
        <end position="48"/>
    </location>
</feature>
<accession>A0ABQ1YP04</accession>
<gene>
    <name evidence="2" type="ORF">GCM10008013_38290</name>
</gene>
<sequence>MAVLVVILYAFIALLDPYGLLKQGMKRDFYVCSALCLLSFVIAFSLAMKWNIPSPSPWIENWVKQLY</sequence>
<name>A0ABQ1YP04_9BACL</name>
<protein>
    <submittedName>
        <fullName evidence="2">Uncharacterized protein</fullName>
    </submittedName>
</protein>
<comment type="caution">
    <text evidence="2">The sequence shown here is derived from an EMBL/GenBank/DDBJ whole genome shotgun (WGS) entry which is preliminary data.</text>
</comment>
<evidence type="ECO:0000313" key="2">
    <source>
        <dbReference type="EMBL" id="GGH33297.1"/>
    </source>
</evidence>